<evidence type="ECO:0000313" key="4">
    <source>
        <dbReference type="EMBL" id="KAK7498654.1"/>
    </source>
</evidence>
<feature type="compositionally biased region" description="Low complexity" evidence="2">
    <location>
        <begin position="59"/>
        <end position="72"/>
    </location>
</feature>
<protein>
    <recommendedName>
        <fullName evidence="3">SMB domain-containing protein</fullName>
    </recommendedName>
</protein>
<dbReference type="PANTHER" id="PTHR45902">
    <property type="entry name" value="LATROPHILIN RECEPTOR-LIKE PROTEIN A"/>
    <property type="match status" value="1"/>
</dbReference>
<sequence>MNCSCTSAPAEKHADSFEVFLQTFNTKTLLEYNMLVLACIVALLASSESDIVTAYDASSTEVTTTRPVTSTTWREEENYTRTRSDSVTTDGSDSGITDRTDSGSTDRSVSGTTDRNDSGTTDRSDVVFTNIIANKTSDEREFWRQVAKAYFDFCGRSCEDKVPDQEPYSQCHPCFCDDACFAYGDCCPDVYTHAGHGPSDDELSSRIHCTPSSFGSQSHGRFHKMVDKCPLEADDDLVRMCECDLQGHWNFTQPVTDPSTSLTYKNRYCAECNCATSVVPWQLTVTGKTSTMNDLVTMPAEELYHAALSGVTPLTVSYNPP</sequence>
<feature type="compositionally biased region" description="Low complexity" evidence="2">
    <location>
        <begin position="102"/>
        <end position="113"/>
    </location>
</feature>
<dbReference type="InterPro" id="IPR001212">
    <property type="entry name" value="Somatomedin_B_dom"/>
</dbReference>
<organism evidence="4 5">
    <name type="scientific">Batillaria attramentaria</name>
    <dbReference type="NCBI Taxonomy" id="370345"/>
    <lineage>
        <taxon>Eukaryota</taxon>
        <taxon>Metazoa</taxon>
        <taxon>Spiralia</taxon>
        <taxon>Lophotrochozoa</taxon>
        <taxon>Mollusca</taxon>
        <taxon>Gastropoda</taxon>
        <taxon>Caenogastropoda</taxon>
        <taxon>Sorbeoconcha</taxon>
        <taxon>Cerithioidea</taxon>
        <taxon>Batillariidae</taxon>
        <taxon>Batillaria</taxon>
    </lineage>
</organism>
<dbReference type="InterPro" id="IPR053231">
    <property type="entry name" value="GPCR_LN-TM7"/>
</dbReference>
<feature type="region of interest" description="Disordered" evidence="2">
    <location>
        <begin position="56"/>
        <end position="121"/>
    </location>
</feature>
<proteinExistence type="predicted"/>
<dbReference type="PROSITE" id="PS50958">
    <property type="entry name" value="SMB_2"/>
    <property type="match status" value="1"/>
</dbReference>
<accession>A0ABD0LI32</accession>
<dbReference type="AlphaFoldDB" id="A0ABD0LI32"/>
<evidence type="ECO:0000256" key="1">
    <source>
        <dbReference type="ARBA" id="ARBA00023157"/>
    </source>
</evidence>
<evidence type="ECO:0000256" key="2">
    <source>
        <dbReference type="SAM" id="MobiDB-lite"/>
    </source>
</evidence>
<dbReference type="EMBL" id="JACVVK020000049">
    <property type="protein sequence ID" value="KAK7498654.1"/>
    <property type="molecule type" value="Genomic_DNA"/>
</dbReference>
<feature type="domain" description="SMB" evidence="3">
    <location>
        <begin position="154"/>
        <end position="199"/>
    </location>
</feature>
<evidence type="ECO:0000259" key="3">
    <source>
        <dbReference type="PROSITE" id="PS50958"/>
    </source>
</evidence>
<evidence type="ECO:0000313" key="5">
    <source>
        <dbReference type="Proteomes" id="UP001519460"/>
    </source>
</evidence>
<dbReference type="Proteomes" id="UP001519460">
    <property type="component" value="Unassembled WGS sequence"/>
</dbReference>
<reference evidence="4 5" key="1">
    <citation type="journal article" date="2023" name="Sci. Data">
        <title>Genome assembly of the Korean intertidal mud-creeper Batillaria attramentaria.</title>
        <authorList>
            <person name="Patra A.K."/>
            <person name="Ho P.T."/>
            <person name="Jun S."/>
            <person name="Lee S.J."/>
            <person name="Kim Y."/>
            <person name="Won Y.J."/>
        </authorList>
    </citation>
    <scope>NUCLEOTIDE SEQUENCE [LARGE SCALE GENOMIC DNA]</scope>
    <source>
        <strain evidence="4">Wonlab-2016</strain>
    </source>
</reference>
<gene>
    <name evidence="4" type="ORF">BaRGS_00010031</name>
</gene>
<feature type="compositionally biased region" description="Low complexity" evidence="2">
    <location>
        <begin position="85"/>
        <end position="95"/>
    </location>
</feature>
<feature type="compositionally biased region" description="Basic and acidic residues" evidence="2">
    <location>
        <begin position="73"/>
        <end position="84"/>
    </location>
</feature>
<dbReference type="PANTHER" id="PTHR45902:SF1">
    <property type="entry name" value="LATROPHILIN RECEPTOR-LIKE PROTEIN A"/>
    <property type="match status" value="1"/>
</dbReference>
<comment type="caution">
    <text evidence="4">The sequence shown here is derived from an EMBL/GenBank/DDBJ whole genome shotgun (WGS) entry which is preliminary data.</text>
</comment>
<keyword evidence="5" id="KW-1185">Reference proteome</keyword>
<keyword evidence="1" id="KW-1015">Disulfide bond</keyword>
<name>A0ABD0LI32_9CAEN</name>